<evidence type="ECO:0000313" key="4">
    <source>
        <dbReference type="Proteomes" id="UP001597110"/>
    </source>
</evidence>
<feature type="transmembrane region" description="Helical" evidence="2">
    <location>
        <begin position="402"/>
        <end position="420"/>
    </location>
</feature>
<evidence type="ECO:0000256" key="1">
    <source>
        <dbReference type="SAM" id="MobiDB-lite"/>
    </source>
</evidence>
<feature type="transmembrane region" description="Helical" evidence="2">
    <location>
        <begin position="457"/>
        <end position="473"/>
    </location>
</feature>
<keyword evidence="2" id="KW-0472">Membrane</keyword>
<dbReference type="CDD" id="cd06257">
    <property type="entry name" value="DnaJ"/>
    <property type="match status" value="1"/>
</dbReference>
<feature type="region of interest" description="Disordered" evidence="1">
    <location>
        <begin position="54"/>
        <end position="89"/>
    </location>
</feature>
<dbReference type="EMBL" id="JBHTIF010000001">
    <property type="protein sequence ID" value="MFD0725874.1"/>
    <property type="molecule type" value="Genomic_DNA"/>
</dbReference>
<accession>A0ABW2YBD8</accession>
<feature type="transmembrane region" description="Helical" evidence="2">
    <location>
        <begin position="327"/>
        <end position="346"/>
    </location>
</feature>
<comment type="caution">
    <text evidence="3">The sequence shown here is derived from an EMBL/GenBank/DDBJ whole genome shotgun (WGS) entry which is preliminary data.</text>
</comment>
<evidence type="ECO:0000313" key="3">
    <source>
        <dbReference type="EMBL" id="MFD0725874.1"/>
    </source>
</evidence>
<feature type="transmembrane region" description="Helical" evidence="2">
    <location>
        <begin position="479"/>
        <end position="498"/>
    </location>
</feature>
<keyword evidence="2" id="KW-0812">Transmembrane</keyword>
<name>A0ABW2YBD8_9GAMM</name>
<proteinExistence type="predicted"/>
<feature type="transmembrane region" description="Helical" evidence="2">
    <location>
        <begin position="426"/>
        <end position="445"/>
    </location>
</feature>
<keyword evidence="2" id="KW-1133">Transmembrane helix</keyword>
<protein>
    <recommendedName>
        <fullName evidence="5">J domain-containing protein</fullName>
    </recommendedName>
</protein>
<dbReference type="Proteomes" id="UP001597110">
    <property type="component" value="Unassembled WGS sequence"/>
</dbReference>
<evidence type="ECO:0000256" key="2">
    <source>
        <dbReference type="SAM" id="Phobius"/>
    </source>
</evidence>
<keyword evidence="4" id="KW-1185">Reference proteome</keyword>
<reference evidence="4" key="1">
    <citation type="journal article" date="2019" name="Int. J. Syst. Evol. Microbiol.">
        <title>The Global Catalogue of Microorganisms (GCM) 10K type strain sequencing project: providing services to taxonomists for standard genome sequencing and annotation.</title>
        <authorList>
            <consortium name="The Broad Institute Genomics Platform"/>
            <consortium name="The Broad Institute Genome Sequencing Center for Infectious Disease"/>
            <person name="Wu L."/>
            <person name="Ma J."/>
        </authorList>
    </citation>
    <scope>NUCLEOTIDE SEQUENCE [LARGE SCALE GENOMIC DNA]</scope>
    <source>
        <strain evidence="4">CCUG 55585</strain>
    </source>
</reference>
<evidence type="ECO:0008006" key="5">
    <source>
        <dbReference type="Google" id="ProtNLM"/>
    </source>
</evidence>
<organism evidence="3 4">
    <name type="scientific">Lysobacter brunescens</name>
    <dbReference type="NCBI Taxonomy" id="262323"/>
    <lineage>
        <taxon>Bacteria</taxon>
        <taxon>Pseudomonadati</taxon>
        <taxon>Pseudomonadota</taxon>
        <taxon>Gammaproteobacteria</taxon>
        <taxon>Lysobacterales</taxon>
        <taxon>Lysobacteraceae</taxon>
        <taxon>Lysobacter</taxon>
    </lineage>
</organism>
<gene>
    <name evidence="3" type="ORF">ACFQ0E_09715</name>
</gene>
<feature type="transmembrane region" description="Helical" evidence="2">
    <location>
        <begin position="358"/>
        <end position="381"/>
    </location>
</feature>
<feature type="compositionally biased region" description="Acidic residues" evidence="1">
    <location>
        <begin position="62"/>
        <end position="78"/>
    </location>
</feature>
<dbReference type="InterPro" id="IPR001623">
    <property type="entry name" value="DnaJ_domain"/>
</dbReference>
<sequence>MTWSLRLLDLPDDADERAIKRAYAAKLKTTRPDEDPEGFQRLHEAYQAALAWARSGPHDNEDAWDDEDAQWEGGDDDRGETHESFMPDAPVRMPPHAAAHEETVSPGTQTAAQAVEDDRLETASEDAVVFDHDMFFDTCFRLALDGAEGELRRWLDAQPILWSLAHKAQIGHWLLHAMHHRQPPMAPSRFDLLMDYFGLVDLRTGYDAYYIQRLRHRLQVAWELKTTQLRALAERTADEGTSVTSAVRQVRRILHDLSRPFDWPRSLLSALMPMYPTAVRRFLYRLALGRLDDLPPPIDPAQVAFWDAASDRSRLTRERLAVVGTRVAVYAALATLLYFGLAVLIGQGDPSIGAESLGAIPLAGVALLSALAMAAAWSLWTGYGLFSAWQAREEDPDEPRPMLRRFTIPVLLAVALAIVWTRPDGWLGAAGGMLLMVAALAAWARHRERSGPPLGRHLGYWRVFVLFVIVRTIGGEAGWMNDAGMFAAIAGLALFIWAKDLWRQRRDAQAD</sequence>
<dbReference type="RefSeq" id="WP_386823450.1">
    <property type="nucleotide sequence ID" value="NZ_JBHTIF010000001.1"/>
</dbReference>